<dbReference type="STRING" id="1121895.GCA_000378485_01979"/>
<evidence type="ECO:0000313" key="5">
    <source>
        <dbReference type="Proteomes" id="UP000030152"/>
    </source>
</evidence>
<accession>A0A0A2M5Q6</accession>
<dbReference type="AlphaFoldDB" id="A0A0A2M5Q6"/>
<dbReference type="Gene3D" id="2.60.40.3140">
    <property type="match status" value="1"/>
</dbReference>
<gene>
    <name evidence="4" type="ORF">Q765_08315</name>
</gene>
<evidence type="ECO:0000313" key="4">
    <source>
        <dbReference type="EMBL" id="KGO86956.1"/>
    </source>
</evidence>
<dbReference type="InterPro" id="IPR024618">
    <property type="entry name" value="DUF3857"/>
</dbReference>
<sequence>MKSINLVVLLLLAGFAAHAQKYELGVVTKEELEEKAHPLEPSAGAAILYSKGLSRMVYSDRDGFNLITEVEMKIKIYNKDGYDWANKYIAFYSSDTDKESVDINKAVTYNLTGGAIKKTKLKSEGEFTEKVNKNWKQKKIMMPDVKEGSIIEIEYTIRSPFISVLPEWRFQESIPVNHSEYATRIPEYYTFNPNFRGYYVPKITKSSGTASITSINKERTGVYATKTTFSTDKTDYQEYTTVYSLDKLPSMKDESYVNNIDNYSASIEHELSMTKYPNAPVKTYSNNWEDVANTIYKFDDFGPELKRTGYFEADVTALLAGITSPAEKAAAIFNYVKNRMNWNKFTGYSCDTGVKKAYTDKVGNTAEINLMLTAMLRYAGLDANPVLVSTRSNKIALFPARTAFNYVIAAVTIDGKTLLMDATTKWGTPNILPMRAINWNGRLIRNDGTSAEVGLTPNAISKEVVSVTATLDKDGKVSGKARDTYFDYNAFLFRENYNGLSQESYLEKLESGIKGLEISNYKLSNEKDLSKPVVEDYDFTNNNVADIIGDKIYINPMLFLAKAENPFKQEKREYPIDFVFPHQDKYTIGINLPDGYTVETLPQPIALTMEDNMGSFKYNLVANGRQIQVAVTMDINFATVGADYYATLKSFYQKMIEKQNEKIVLKKS</sequence>
<keyword evidence="1" id="KW-0732">Signal</keyword>
<organism evidence="4 5">
    <name type="scientific">Flavobacterium rivuli WB 3.3-2 = DSM 21788</name>
    <dbReference type="NCBI Taxonomy" id="1121895"/>
    <lineage>
        <taxon>Bacteria</taxon>
        <taxon>Pseudomonadati</taxon>
        <taxon>Bacteroidota</taxon>
        <taxon>Flavobacteriia</taxon>
        <taxon>Flavobacteriales</taxon>
        <taxon>Flavobacteriaceae</taxon>
        <taxon>Flavobacterium</taxon>
    </lineage>
</organism>
<feature type="signal peptide" evidence="1">
    <location>
        <begin position="1"/>
        <end position="19"/>
    </location>
</feature>
<dbReference type="Gene3D" id="2.60.120.1130">
    <property type="match status" value="1"/>
</dbReference>
<protein>
    <submittedName>
        <fullName evidence="4">Transglutaminase</fullName>
    </submittedName>
</protein>
<dbReference type="Gene3D" id="3.10.620.30">
    <property type="match status" value="1"/>
</dbReference>
<feature type="domain" description="DUF3857" evidence="3">
    <location>
        <begin position="69"/>
        <end position="209"/>
    </location>
</feature>
<dbReference type="RefSeq" id="WP_020213138.1">
    <property type="nucleotide sequence ID" value="NZ_JRLX01000007.1"/>
</dbReference>
<comment type="caution">
    <text evidence="4">The sequence shown here is derived from an EMBL/GenBank/DDBJ whole genome shotgun (WGS) entry which is preliminary data.</text>
</comment>
<evidence type="ECO:0000256" key="1">
    <source>
        <dbReference type="SAM" id="SignalP"/>
    </source>
</evidence>
<dbReference type="Pfam" id="PF01841">
    <property type="entry name" value="Transglut_core"/>
    <property type="match status" value="1"/>
</dbReference>
<evidence type="ECO:0000259" key="3">
    <source>
        <dbReference type="Pfam" id="PF12969"/>
    </source>
</evidence>
<proteinExistence type="predicted"/>
<dbReference type="Proteomes" id="UP000030152">
    <property type="component" value="Unassembled WGS sequence"/>
</dbReference>
<dbReference type="EMBL" id="JRLX01000007">
    <property type="protein sequence ID" value="KGO86956.1"/>
    <property type="molecule type" value="Genomic_DNA"/>
</dbReference>
<dbReference type="InterPro" id="IPR002931">
    <property type="entry name" value="Transglutaminase-like"/>
</dbReference>
<feature type="chain" id="PRO_5001991697" evidence="1">
    <location>
        <begin position="20"/>
        <end position="668"/>
    </location>
</feature>
<name>A0A0A2M5Q6_9FLAO</name>
<reference evidence="4 5" key="1">
    <citation type="submission" date="2013-09" db="EMBL/GenBank/DDBJ databases">
        <authorList>
            <person name="Zeng Z."/>
            <person name="Chen C."/>
        </authorList>
    </citation>
    <scope>NUCLEOTIDE SEQUENCE [LARGE SCALE GENOMIC DNA]</scope>
    <source>
        <strain evidence="4 5">WB 3.3-2</strain>
    </source>
</reference>
<evidence type="ECO:0000259" key="2">
    <source>
        <dbReference type="Pfam" id="PF01841"/>
    </source>
</evidence>
<dbReference type="Pfam" id="PF12969">
    <property type="entry name" value="DUF3857"/>
    <property type="match status" value="1"/>
</dbReference>
<dbReference type="OrthoDB" id="98874at2"/>
<feature type="domain" description="Transglutaminase-like" evidence="2">
    <location>
        <begin position="319"/>
        <end position="402"/>
    </location>
</feature>
<dbReference type="eggNOG" id="COG1305">
    <property type="taxonomic scope" value="Bacteria"/>
</dbReference>
<keyword evidence="5" id="KW-1185">Reference proteome</keyword>